<dbReference type="PANTHER" id="PTHR36838:SF1">
    <property type="entry name" value="SLR1864 PROTEIN"/>
    <property type="match status" value="1"/>
</dbReference>
<feature type="transmembrane region" description="Helical" evidence="7">
    <location>
        <begin position="36"/>
        <end position="55"/>
    </location>
</feature>
<dbReference type="AlphaFoldDB" id="F8EVW9"/>
<keyword evidence="2" id="KW-0813">Transport</keyword>
<evidence type="ECO:0000256" key="5">
    <source>
        <dbReference type="ARBA" id="ARBA00022989"/>
    </source>
</evidence>
<feature type="transmembrane region" description="Helical" evidence="7">
    <location>
        <begin position="234"/>
        <end position="255"/>
    </location>
</feature>
<dbReference type="HOGENOM" id="CLU_056175_0_3_5"/>
<evidence type="ECO:0000313" key="9">
    <source>
        <dbReference type="Proteomes" id="UP000000491"/>
    </source>
</evidence>
<feature type="transmembrane region" description="Helical" evidence="7">
    <location>
        <begin position="201"/>
        <end position="222"/>
    </location>
</feature>
<dbReference type="GO" id="GO:0016020">
    <property type="term" value="C:membrane"/>
    <property type="evidence" value="ECO:0007669"/>
    <property type="project" value="UniProtKB-SubCell"/>
</dbReference>
<feature type="transmembrane region" description="Helical" evidence="7">
    <location>
        <begin position="98"/>
        <end position="120"/>
    </location>
</feature>
<keyword evidence="3" id="KW-1003">Cell membrane</keyword>
<evidence type="ECO:0000313" key="8">
    <source>
        <dbReference type="EMBL" id="AEI37446.1"/>
    </source>
</evidence>
<dbReference type="STRING" id="579138.Zymop_0544"/>
<sequence>MPEVIITALLPIITTLMLGFFAGWRQDFNAKQAAIFNKMVLRYALPMTLFAGILSMPKTQIFSSGPVVILLLLGMGGGYGITFLIARYLGRCPVNESALCALSVGAPAVPFVGISVLGHLFGSSSILLISICSLMMNIVQVPITVMLLSSTATADTENTSPHPSSFFQHIIHAFTEPIVIAPIAAILFVFCSIPLPEALKSSLMLLGKASGGVALFSSGIILFSHKVTLNFKVITLVVSKNIVMPLAIWSIAFLSKIPHANIAQTTITMAIPSAAITTMLAIRYGSSERDMASTLFFSTIFSIITMGGFILLITL</sequence>
<evidence type="ECO:0000256" key="1">
    <source>
        <dbReference type="ARBA" id="ARBA00004141"/>
    </source>
</evidence>
<keyword evidence="4 7" id="KW-0812">Transmembrane</keyword>
<protein>
    <submittedName>
        <fullName evidence="8">Auxin Efflux Carrier</fullName>
    </submittedName>
</protein>
<evidence type="ECO:0000256" key="6">
    <source>
        <dbReference type="ARBA" id="ARBA00023136"/>
    </source>
</evidence>
<dbReference type="EMBL" id="CP002865">
    <property type="protein sequence ID" value="AEI37446.1"/>
    <property type="molecule type" value="Genomic_DNA"/>
</dbReference>
<reference evidence="8 9" key="1">
    <citation type="journal article" date="2011" name="J. Bacteriol.">
        <title>Genome sequence of the ethanol-producing Zymomonas mobilis subsp. pomaceae lectotype strain ATCC 29192.</title>
        <authorList>
            <person name="Kouvelis V.N."/>
            <person name="Davenport K.W."/>
            <person name="Brettin T.S."/>
            <person name="Bruce D."/>
            <person name="Detter C."/>
            <person name="Han C.S."/>
            <person name="Nolan M."/>
            <person name="Tapia R."/>
            <person name="Damoulaki A."/>
            <person name="Kyrpides N.C."/>
            <person name="Typas M.A."/>
            <person name="Pappas K.M."/>
        </authorList>
    </citation>
    <scope>NUCLEOTIDE SEQUENCE [LARGE SCALE GENOMIC DNA]</scope>
    <source>
        <strain evidence="9">ATCC 29192 / DSM 22645 / JCM 10191 / CCUG 17912 / NBRC 13757 / NCIMB 11200 / NRRL B-4491 / Barker I</strain>
    </source>
</reference>
<evidence type="ECO:0000256" key="7">
    <source>
        <dbReference type="SAM" id="Phobius"/>
    </source>
</evidence>
<accession>F8EVW9</accession>
<keyword evidence="5 7" id="KW-1133">Transmembrane helix</keyword>
<name>F8EVW9_ZYMMT</name>
<feature type="transmembrane region" description="Helical" evidence="7">
    <location>
        <begin position="67"/>
        <end position="86"/>
    </location>
</feature>
<feature type="transmembrane region" description="Helical" evidence="7">
    <location>
        <begin position="126"/>
        <end position="149"/>
    </location>
</feature>
<dbReference type="PANTHER" id="PTHR36838">
    <property type="entry name" value="AUXIN EFFLUX CARRIER FAMILY PROTEIN"/>
    <property type="match status" value="1"/>
</dbReference>
<comment type="subcellular location">
    <subcellularLocation>
        <location evidence="1">Membrane</location>
        <topology evidence="1">Multi-pass membrane protein</topology>
    </subcellularLocation>
</comment>
<organism evidence="8 9">
    <name type="scientific">Zymomonas mobilis subsp. pomaceae (strain ATCC 29192 / DSM 22645 / JCM 10191 / CCUG 17912 / NBRC 13757 / NCIMB 11200 / NRRL B-4491 / Barker I)</name>
    <dbReference type="NCBI Taxonomy" id="579138"/>
    <lineage>
        <taxon>Bacteria</taxon>
        <taxon>Pseudomonadati</taxon>
        <taxon>Pseudomonadota</taxon>
        <taxon>Alphaproteobacteria</taxon>
        <taxon>Sphingomonadales</taxon>
        <taxon>Zymomonadaceae</taxon>
        <taxon>Zymomonas</taxon>
    </lineage>
</organism>
<evidence type="ECO:0000256" key="3">
    <source>
        <dbReference type="ARBA" id="ARBA00022475"/>
    </source>
</evidence>
<evidence type="ECO:0000256" key="2">
    <source>
        <dbReference type="ARBA" id="ARBA00022448"/>
    </source>
</evidence>
<dbReference type="InterPro" id="IPR004776">
    <property type="entry name" value="Mem_transp_PIN-like"/>
</dbReference>
<feature type="transmembrane region" description="Helical" evidence="7">
    <location>
        <begin position="170"/>
        <end position="195"/>
    </location>
</feature>
<dbReference type="RefSeq" id="WP_013933845.1">
    <property type="nucleotide sequence ID" value="NC_015709.1"/>
</dbReference>
<dbReference type="Proteomes" id="UP000000491">
    <property type="component" value="Chromosome"/>
</dbReference>
<dbReference type="eggNOG" id="COG0679">
    <property type="taxonomic scope" value="Bacteria"/>
</dbReference>
<feature type="transmembrane region" description="Helical" evidence="7">
    <location>
        <begin position="261"/>
        <end position="282"/>
    </location>
</feature>
<proteinExistence type="predicted"/>
<dbReference type="KEGG" id="zmp:Zymop_0544"/>
<keyword evidence="6 7" id="KW-0472">Membrane</keyword>
<dbReference type="PATRIC" id="fig|579138.3.peg.575"/>
<evidence type="ECO:0000256" key="4">
    <source>
        <dbReference type="ARBA" id="ARBA00022692"/>
    </source>
</evidence>
<dbReference type="GO" id="GO:0055085">
    <property type="term" value="P:transmembrane transport"/>
    <property type="evidence" value="ECO:0007669"/>
    <property type="project" value="InterPro"/>
</dbReference>
<gene>
    <name evidence="8" type="ordered locus">Zymop_0544</name>
</gene>
<feature type="transmembrane region" description="Helical" evidence="7">
    <location>
        <begin position="294"/>
        <end position="313"/>
    </location>
</feature>
<feature type="transmembrane region" description="Helical" evidence="7">
    <location>
        <begin position="6"/>
        <end position="24"/>
    </location>
</feature>
<dbReference type="Pfam" id="PF03547">
    <property type="entry name" value="Mem_trans"/>
    <property type="match status" value="1"/>
</dbReference>